<feature type="signal peptide" evidence="1">
    <location>
        <begin position="1"/>
        <end position="18"/>
    </location>
</feature>
<protein>
    <recommendedName>
        <fullName evidence="2">AB hydrolase-1 domain-containing protein</fullName>
    </recommendedName>
</protein>
<evidence type="ECO:0000313" key="4">
    <source>
        <dbReference type="Proteomes" id="UP001642260"/>
    </source>
</evidence>
<dbReference type="FunFam" id="3.40.50.1820:FF:000270">
    <property type="entry name" value="Alpha/beta-Hydrolases superfamily protein"/>
    <property type="match status" value="1"/>
</dbReference>
<dbReference type="InterPro" id="IPR029058">
    <property type="entry name" value="AB_hydrolase_fold"/>
</dbReference>
<dbReference type="InterPro" id="IPR000073">
    <property type="entry name" value="AB_hydrolase_1"/>
</dbReference>
<dbReference type="Proteomes" id="UP001642260">
    <property type="component" value="Unassembled WGS sequence"/>
</dbReference>
<evidence type="ECO:0000256" key="1">
    <source>
        <dbReference type="SAM" id="SignalP"/>
    </source>
</evidence>
<sequence>MLLLLTAVGLISYYIYKSIKPPPPIPLPENVSKISPRIKLSDGRHIAYKELGFPKEEAKNKIIVVHGYSNSKNVDLYTTQEMIDEFKIYFLFFDRAGYGESDPNPSRTLKTDTYDIEELADKLQLGPRFHVLGMSLGAYPVYGCLKYIPHRLSGASLAVPLINFWWRRIPQNLLNAAIKKLPFEFQMTLRVAHYCPWLLHWWMTQKWFPSNRDPKKTLTERDIELSETHSKQSYKDAALRQGEYVSSQRDIIAGYGNWEFDPTELSNPFSDTNKGSVHMWCALADKQILRDVLVYICDKLPWITFHEVPHAGHWLIHEKQHFEAIIKAACTE</sequence>
<dbReference type="AlphaFoldDB" id="A0ABC8JK51"/>
<feature type="chain" id="PRO_5044748623" description="AB hydrolase-1 domain-containing protein" evidence="1">
    <location>
        <begin position="19"/>
        <end position="332"/>
    </location>
</feature>
<evidence type="ECO:0000313" key="3">
    <source>
        <dbReference type="EMBL" id="CAH8325496.1"/>
    </source>
</evidence>
<organism evidence="3 4">
    <name type="scientific">Eruca vesicaria subsp. sativa</name>
    <name type="common">Garden rocket</name>
    <name type="synonym">Eruca sativa</name>
    <dbReference type="NCBI Taxonomy" id="29727"/>
    <lineage>
        <taxon>Eukaryota</taxon>
        <taxon>Viridiplantae</taxon>
        <taxon>Streptophyta</taxon>
        <taxon>Embryophyta</taxon>
        <taxon>Tracheophyta</taxon>
        <taxon>Spermatophyta</taxon>
        <taxon>Magnoliopsida</taxon>
        <taxon>eudicotyledons</taxon>
        <taxon>Gunneridae</taxon>
        <taxon>Pentapetalae</taxon>
        <taxon>rosids</taxon>
        <taxon>malvids</taxon>
        <taxon>Brassicales</taxon>
        <taxon>Brassicaceae</taxon>
        <taxon>Brassiceae</taxon>
        <taxon>Eruca</taxon>
    </lineage>
</organism>
<dbReference type="Gene3D" id="3.40.50.1820">
    <property type="entry name" value="alpha/beta hydrolase"/>
    <property type="match status" value="1"/>
</dbReference>
<keyword evidence="1" id="KW-0732">Signal</keyword>
<dbReference type="PANTHER" id="PTHR45763">
    <property type="entry name" value="HYDROLASE, ALPHA/BETA FOLD FAMILY PROTEIN, EXPRESSED-RELATED"/>
    <property type="match status" value="1"/>
</dbReference>
<dbReference type="Pfam" id="PF12697">
    <property type="entry name" value="Abhydrolase_6"/>
    <property type="match status" value="1"/>
</dbReference>
<proteinExistence type="predicted"/>
<dbReference type="PANTHER" id="PTHR45763:SF15">
    <property type="entry name" value="ALPHA_BETA-HYDROLASES SUPERFAMILY PROTEIN"/>
    <property type="match status" value="1"/>
</dbReference>
<dbReference type="SUPFAM" id="SSF53474">
    <property type="entry name" value="alpha/beta-Hydrolases"/>
    <property type="match status" value="1"/>
</dbReference>
<reference evidence="3 4" key="1">
    <citation type="submission" date="2022-03" db="EMBL/GenBank/DDBJ databases">
        <authorList>
            <person name="Macdonald S."/>
            <person name="Ahmed S."/>
            <person name="Newling K."/>
        </authorList>
    </citation>
    <scope>NUCLEOTIDE SEQUENCE [LARGE SCALE GENOMIC DNA]</scope>
</reference>
<accession>A0ABC8JK51</accession>
<comment type="caution">
    <text evidence="3">The sequence shown here is derived from an EMBL/GenBank/DDBJ whole genome shotgun (WGS) entry which is preliminary data.</text>
</comment>
<dbReference type="EMBL" id="CAKOAT010102488">
    <property type="protein sequence ID" value="CAH8325496.1"/>
    <property type="molecule type" value="Genomic_DNA"/>
</dbReference>
<name>A0ABC8JK51_ERUVS</name>
<gene>
    <name evidence="3" type="ORF">ERUC_LOCUS10408</name>
</gene>
<keyword evidence="4" id="KW-1185">Reference proteome</keyword>
<feature type="domain" description="AB hydrolase-1" evidence="2">
    <location>
        <begin position="62"/>
        <end position="321"/>
    </location>
</feature>
<evidence type="ECO:0000259" key="2">
    <source>
        <dbReference type="Pfam" id="PF12697"/>
    </source>
</evidence>